<dbReference type="Proteomes" id="UP000266196">
    <property type="component" value="Unassembled WGS sequence"/>
</dbReference>
<feature type="domain" description="DNA-directed RNA polymerase RpoA/D/Rpb3-type" evidence="3">
    <location>
        <begin position="18"/>
        <end position="196"/>
    </location>
</feature>
<dbReference type="EMBL" id="QUTH01001881">
    <property type="protein sequence ID" value="RHZ28849.1"/>
    <property type="molecule type" value="Genomic_DNA"/>
</dbReference>
<evidence type="ECO:0000313" key="14">
    <source>
        <dbReference type="Proteomes" id="UP000285430"/>
    </source>
</evidence>
<dbReference type="PANTHER" id="PTHR11800">
    <property type="entry name" value="DNA-DIRECTED RNA POLYMERASE"/>
    <property type="match status" value="1"/>
</dbReference>
<keyword evidence="1" id="KW-0240">DNA-directed RNA polymerase</keyword>
<dbReference type="Proteomes" id="UP000265716">
    <property type="component" value="Unassembled WGS sequence"/>
</dbReference>
<evidence type="ECO:0000313" key="13">
    <source>
        <dbReference type="Proteomes" id="UP000283543"/>
    </source>
</evidence>
<dbReference type="AlphaFoldDB" id="A0A397FF49"/>
<organism evidence="8 11">
    <name type="scientific">Aphanomyces astaci</name>
    <name type="common">Crayfish plague agent</name>
    <dbReference type="NCBI Taxonomy" id="112090"/>
    <lineage>
        <taxon>Eukaryota</taxon>
        <taxon>Sar</taxon>
        <taxon>Stramenopiles</taxon>
        <taxon>Oomycota</taxon>
        <taxon>Saprolegniomycetes</taxon>
        <taxon>Saprolegniales</taxon>
        <taxon>Verrucalvaceae</taxon>
        <taxon>Aphanomyces</taxon>
    </lineage>
</organism>
<gene>
    <name evidence="4" type="ORF">DYB25_006213</name>
    <name evidence="9" type="ORF">DYB26_005846</name>
    <name evidence="8" type="ORF">DYB31_006712</name>
    <name evidence="5" type="ORF">DYB34_005128</name>
    <name evidence="7" type="ORF">DYB37_000506</name>
    <name evidence="6" type="ORF">DYB38_000046</name>
</gene>
<proteinExistence type="predicted"/>
<evidence type="ECO:0000256" key="1">
    <source>
        <dbReference type="ARBA" id="ARBA00022478"/>
    </source>
</evidence>
<reference evidence="10 11" key="1">
    <citation type="submission" date="2018-08" db="EMBL/GenBank/DDBJ databases">
        <title>Aphanomyces genome sequencing and annotation.</title>
        <authorList>
            <person name="Minardi D."/>
            <person name="Oidtmann B."/>
            <person name="Van Der Giezen M."/>
            <person name="Studholme D.J."/>
        </authorList>
    </citation>
    <scope>NUCLEOTIDE SEQUENCE [LARGE SCALE GENOMIC DNA]</scope>
    <source>
        <strain evidence="8 11">197901</strain>
        <strain evidence="7 14">Da</strain>
        <strain evidence="9 15">FDL457</strain>
        <strain evidence="6 10">SA</strain>
        <strain evidence="5 13">Si</strain>
        <strain evidence="4 12">Yx</strain>
    </source>
</reference>
<dbReference type="EMBL" id="QUTB01007504">
    <property type="protein sequence ID" value="RHY45706.1"/>
    <property type="molecule type" value="Genomic_DNA"/>
</dbReference>
<dbReference type="Gene3D" id="2.170.120.12">
    <property type="entry name" value="DNA-directed RNA polymerase, insert domain"/>
    <property type="match status" value="1"/>
</dbReference>
<dbReference type="InterPro" id="IPR036603">
    <property type="entry name" value="RBP11-like"/>
</dbReference>
<dbReference type="GO" id="GO:0046983">
    <property type="term" value="F:protein dimerization activity"/>
    <property type="evidence" value="ECO:0007669"/>
    <property type="project" value="InterPro"/>
</dbReference>
<dbReference type="InterPro" id="IPR050518">
    <property type="entry name" value="Rpo3/RPB3_RNA_Pol_subunit"/>
</dbReference>
<dbReference type="InterPro" id="IPR011263">
    <property type="entry name" value="DNA-dir_RNA_pol_RpoA/D/Rpb3"/>
</dbReference>
<name>A0A397FF49_APHAT</name>
<dbReference type="VEuPathDB" id="FungiDB:H257_13554"/>
<dbReference type="Proteomes" id="UP000266239">
    <property type="component" value="Unassembled WGS sequence"/>
</dbReference>
<dbReference type="SUPFAM" id="SSF55257">
    <property type="entry name" value="RBP11-like subunits of RNA polymerase"/>
    <property type="match status" value="1"/>
</dbReference>
<dbReference type="EMBL" id="QUTA01005907">
    <property type="protein sequence ID" value="RHY13543.1"/>
    <property type="molecule type" value="Genomic_DNA"/>
</dbReference>
<dbReference type="InterPro" id="IPR001514">
    <property type="entry name" value="DNA-dir_RNA_pol_30-40kDasu_CS"/>
</dbReference>
<dbReference type="InterPro" id="IPR036643">
    <property type="entry name" value="RNApol_insert_sf"/>
</dbReference>
<dbReference type="EMBL" id="QUTC01003966">
    <property type="protein sequence ID" value="RHY67235.1"/>
    <property type="molecule type" value="Genomic_DNA"/>
</dbReference>
<evidence type="ECO:0000313" key="6">
    <source>
        <dbReference type="EMBL" id="RHY67235.1"/>
    </source>
</evidence>
<dbReference type="Pfam" id="PF01000">
    <property type="entry name" value="RNA_pol_A_bac"/>
    <property type="match status" value="1"/>
</dbReference>
<protein>
    <recommendedName>
        <fullName evidence="3">DNA-directed RNA polymerase RpoA/D/Rpb3-type domain-containing protein</fullName>
    </recommendedName>
</protein>
<sequence>MPNTRFPKIDLQEIRDDFIKFELSETDTSVANAIRRVMIAEVPTLAIDLVSIEVNTSVITDEFLAHRLGMIPLRLEGGLEAFKKRFVYSADCDCDEHCPNCSVEFELDVRAESGTQTVTSDSLRSLDPYIKPVHFSSEEEANNTQDTGVIIAKLGPGQRLKLNAIAKLTTGQLKPEEVVIWALDIIKDKLAALKHQCLELSQDEGMSTQNVPITPFG</sequence>
<dbReference type="SUPFAM" id="SSF56553">
    <property type="entry name" value="Insert subdomain of RNA polymerase alpha subunit"/>
    <property type="match status" value="1"/>
</dbReference>
<dbReference type="Proteomes" id="UP000286510">
    <property type="component" value="Unassembled WGS sequence"/>
</dbReference>
<accession>A0A397FF49</accession>
<dbReference type="EMBL" id="QUTF01006584">
    <property type="protein sequence ID" value="RHZ40454.1"/>
    <property type="molecule type" value="Genomic_DNA"/>
</dbReference>
<dbReference type="GO" id="GO:0003677">
    <property type="term" value="F:DNA binding"/>
    <property type="evidence" value="ECO:0007669"/>
    <property type="project" value="InterPro"/>
</dbReference>
<dbReference type="PROSITE" id="PS00446">
    <property type="entry name" value="RNA_POL_D_30KD"/>
    <property type="match status" value="1"/>
</dbReference>
<dbReference type="GO" id="GO:0003899">
    <property type="term" value="F:DNA-directed RNA polymerase activity"/>
    <property type="evidence" value="ECO:0007669"/>
    <property type="project" value="InterPro"/>
</dbReference>
<evidence type="ECO:0000313" key="12">
    <source>
        <dbReference type="Proteomes" id="UP000266239"/>
    </source>
</evidence>
<evidence type="ECO:0000313" key="15">
    <source>
        <dbReference type="Proteomes" id="UP000286510"/>
    </source>
</evidence>
<evidence type="ECO:0000259" key="3">
    <source>
        <dbReference type="SMART" id="SM00662"/>
    </source>
</evidence>
<evidence type="ECO:0000313" key="5">
    <source>
        <dbReference type="EMBL" id="RHY45706.1"/>
    </source>
</evidence>
<dbReference type="SMART" id="SM00662">
    <property type="entry name" value="RPOLD"/>
    <property type="match status" value="1"/>
</dbReference>
<evidence type="ECO:0000313" key="7">
    <source>
        <dbReference type="EMBL" id="RHZ28849.1"/>
    </source>
</evidence>
<dbReference type="InterPro" id="IPR011262">
    <property type="entry name" value="DNA-dir_RNA_pol_insert"/>
</dbReference>
<dbReference type="GO" id="GO:0006366">
    <property type="term" value="P:transcription by RNA polymerase II"/>
    <property type="evidence" value="ECO:0007669"/>
    <property type="project" value="TreeGrafter"/>
</dbReference>
<dbReference type="Gene3D" id="3.30.1360.10">
    <property type="entry name" value="RNA polymerase, RBP11-like subunit"/>
    <property type="match status" value="1"/>
</dbReference>
<evidence type="ECO:0000313" key="4">
    <source>
        <dbReference type="EMBL" id="RHY13543.1"/>
    </source>
</evidence>
<dbReference type="Pfam" id="PF01193">
    <property type="entry name" value="RNA_pol_L"/>
    <property type="match status" value="1"/>
</dbReference>
<keyword evidence="2" id="KW-0804">Transcription</keyword>
<dbReference type="EMBL" id="QUTE01007215">
    <property type="protein sequence ID" value="RHZ30145.1"/>
    <property type="molecule type" value="Genomic_DNA"/>
</dbReference>
<dbReference type="FunFam" id="2.170.120.12:FF:000009">
    <property type="entry name" value="DNA-directed RNA polymerase II 36 kDa polypeptide A"/>
    <property type="match status" value="1"/>
</dbReference>
<evidence type="ECO:0000256" key="2">
    <source>
        <dbReference type="ARBA" id="ARBA00023163"/>
    </source>
</evidence>
<comment type="caution">
    <text evidence="8">The sequence shown here is derived from an EMBL/GenBank/DDBJ whole genome shotgun (WGS) entry which is preliminary data.</text>
</comment>
<evidence type="ECO:0000313" key="8">
    <source>
        <dbReference type="EMBL" id="RHZ30145.1"/>
    </source>
</evidence>
<dbReference type="Proteomes" id="UP000283543">
    <property type="component" value="Unassembled WGS sequence"/>
</dbReference>
<evidence type="ECO:0000313" key="10">
    <source>
        <dbReference type="Proteomes" id="UP000265716"/>
    </source>
</evidence>
<dbReference type="Proteomes" id="UP000285430">
    <property type="component" value="Unassembled WGS sequence"/>
</dbReference>
<dbReference type="GO" id="GO:0005665">
    <property type="term" value="C:RNA polymerase II, core complex"/>
    <property type="evidence" value="ECO:0007669"/>
    <property type="project" value="TreeGrafter"/>
</dbReference>
<evidence type="ECO:0000313" key="9">
    <source>
        <dbReference type="EMBL" id="RHZ40454.1"/>
    </source>
</evidence>
<dbReference type="PANTHER" id="PTHR11800:SF2">
    <property type="entry name" value="DNA-DIRECTED RNA POLYMERASE II SUBUNIT RPB3"/>
    <property type="match status" value="1"/>
</dbReference>
<evidence type="ECO:0000313" key="11">
    <source>
        <dbReference type="Proteomes" id="UP000266196"/>
    </source>
</evidence>